<gene>
    <name evidence="14" type="ORF">VTL71DRAFT_8767</name>
</gene>
<dbReference type="InterPro" id="IPR001398">
    <property type="entry name" value="Macrophage_inhib_fac"/>
</dbReference>
<evidence type="ECO:0000313" key="14">
    <source>
        <dbReference type="EMBL" id="KAL2074987.1"/>
    </source>
</evidence>
<comment type="catalytic activity">
    <reaction evidence="7">
        <text>L-dopachrome = 5,6-dihydroxyindole-2-carboxylate</text>
        <dbReference type="Rhea" id="RHEA:13041"/>
        <dbReference type="ChEBI" id="CHEBI:16875"/>
        <dbReference type="ChEBI" id="CHEBI:57509"/>
        <dbReference type="EC" id="5.3.3.12"/>
    </reaction>
</comment>
<keyword evidence="15" id="KW-1185">Reference proteome</keyword>
<evidence type="ECO:0000256" key="6">
    <source>
        <dbReference type="ARBA" id="ARBA00036735"/>
    </source>
</evidence>
<dbReference type="Proteomes" id="UP001595075">
    <property type="component" value="Unassembled WGS sequence"/>
</dbReference>
<comment type="catalytic activity">
    <reaction evidence="6">
        <text>3-phenylpyruvate = enol-phenylpyruvate</text>
        <dbReference type="Rhea" id="RHEA:17097"/>
        <dbReference type="ChEBI" id="CHEBI:16815"/>
        <dbReference type="ChEBI" id="CHEBI:18005"/>
        <dbReference type="EC" id="5.3.2.1"/>
    </reaction>
</comment>
<evidence type="ECO:0000256" key="3">
    <source>
        <dbReference type="ARBA" id="ARBA00022514"/>
    </source>
</evidence>
<accession>A0ABR4CZI9</accession>
<feature type="region of interest" description="Disordered" evidence="13">
    <location>
        <begin position="1"/>
        <end position="96"/>
    </location>
</feature>
<name>A0ABR4CZI9_9HELO</name>
<dbReference type="EC" id="5.3.2.1" evidence="9"/>
<dbReference type="Gene3D" id="3.30.429.10">
    <property type="entry name" value="Macrophage Migration Inhibitory Factor"/>
    <property type="match status" value="1"/>
</dbReference>
<dbReference type="PANTHER" id="PTHR11954">
    <property type="entry name" value="D-DOPACHROME DECARBOXYLASE"/>
    <property type="match status" value="1"/>
</dbReference>
<comment type="similarity">
    <text evidence="2">Belongs to the MIF family.</text>
</comment>
<evidence type="ECO:0000256" key="10">
    <source>
        <dbReference type="ARBA" id="ARBA00041631"/>
    </source>
</evidence>
<dbReference type="InterPro" id="IPR014347">
    <property type="entry name" value="Tautomerase/MIF_sf"/>
</dbReference>
<feature type="compositionally biased region" description="Polar residues" evidence="13">
    <location>
        <begin position="290"/>
        <end position="301"/>
    </location>
</feature>
<evidence type="ECO:0000256" key="5">
    <source>
        <dbReference type="ARBA" id="ARBA00023235"/>
    </source>
</evidence>
<dbReference type="PANTHER" id="PTHR11954:SF6">
    <property type="entry name" value="MACROPHAGE MIGRATION INHIBITORY FACTOR"/>
    <property type="match status" value="1"/>
</dbReference>
<evidence type="ECO:0000256" key="11">
    <source>
        <dbReference type="ARBA" id="ARBA00041912"/>
    </source>
</evidence>
<evidence type="ECO:0000256" key="4">
    <source>
        <dbReference type="ARBA" id="ARBA00022525"/>
    </source>
</evidence>
<comment type="caution">
    <text evidence="14">The sequence shown here is derived from an EMBL/GenBank/DDBJ whole genome shotgun (WGS) entry which is preliminary data.</text>
</comment>
<dbReference type="EC" id="5.3.3.12" evidence="8"/>
<feature type="region of interest" description="Disordered" evidence="13">
    <location>
        <begin position="243"/>
        <end position="301"/>
    </location>
</feature>
<evidence type="ECO:0000256" key="13">
    <source>
        <dbReference type="SAM" id="MobiDB-lite"/>
    </source>
</evidence>
<evidence type="ECO:0000256" key="8">
    <source>
        <dbReference type="ARBA" id="ARBA00038932"/>
    </source>
</evidence>
<dbReference type="EMBL" id="JAZHXI010000002">
    <property type="protein sequence ID" value="KAL2074987.1"/>
    <property type="molecule type" value="Genomic_DNA"/>
</dbReference>
<dbReference type="Pfam" id="PF01187">
    <property type="entry name" value="MIF"/>
    <property type="match status" value="1"/>
</dbReference>
<comment type="subcellular location">
    <subcellularLocation>
        <location evidence="1">Secreted</location>
    </subcellularLocation>
</comment>
<keyword evidence="3" id="KW-0202">Cytokine</keyword>
<evidence type="ECO:0000256" key="2">
    <source>
        <dbReference type="ARBA" id="ARBA00005851"/>
    </source>
</evidence>
<organism evidence="14 15">
    <name type="scientific">Oculimacula yallundae</name>
    <dbReference type="NCBI Taxonomy" id="86028"/>
    <lineage>
        <taxon>Eukaryota</taxon>
        <taxon>Fungi</taxon>
        <taxon>Dikarya</taxon>
        <taxon>Ascomycota</taxon>
        <taxon>Pezizomycotina</taxon>
        <taxon>Leotiomycetes</taxon>
        <taxon>Helotiales</taxon>
        <taxon>Ploettnerulaceae</taxon>
        <taxon>Oculimacula</taxon>
    </lineage>
</organism>
<evidence type="ECO:0000256" key="9">
    <source>
        <dbReference type="ARBA" id="ARBA00039086"/>
    </source>
</evidence>
<evidence type="ECO:0000256" key="1">
    <source>
        <dbReference type="ARBA" id="ARBA00004613"/>
    </source>
</evidence>
<protein>
    <recommendedName>
        <fullName evidence="12">L-dopachrome isomerase</fullName>
        <ecNumber evidence="9">5.3.2.1</ecNumber>
        <ecNumber evidence="8">5.3.3.12</ecNumber>
    </recommendedName>
    <alternativeName>
        <fullName evidence="10">L-dopachrome tautomerase</fullName>
    </alternativeName>
    <alternativeName>
        <fullName evidence="11">Phenylpyruvate tautomerase</fullName>
    </alternativeName>
</protein>
<keyword evidence="4" id="KW-0964">Secreted</keyword>
<reference evidence="14 15" key="1">
    <citation type="journal article" date="2024" name="Commun. Biol.">
        <title>Comparative genomic analysis of thermophilic fungi reveals convergent evolutionary adaptations and gene losses.</title>
        <authorList>
            <person name="Steindorff A.S."/>
            <person name="Aguilar-Pontes M.V."/>
            <person name="Robinson A.J."/>
            <person name="Andreopoulos B."/>
            <person name="LaButti K."/>
            <person name="Kuo A."/>
            <person name="Mondo S."/>
            <person name="Riley R."/>
            <person name="Otillar R."/>
            <person name="Haridas S."/>
            <person name="Lipzen A."/>
            <person name="Grimwood J."/>
            <person name="Schmutz J."/>
            <person name="Clum A."/>
            <person name="Reid I.D."/>
            <person name="Moisan M.C."/>
            <person name="Butler G."/>
            <person name="Nguyen T.T.M."/>
            <person name="Dewar K."/>
            <person name="Conant G."/>
            <person name="Drula E."/>
            <person name="Henrissat B."/>
            <person name="Hansel C."/>
            <person name="Singer S."/>
            <person name="Hutchinson M.I."/>
            <person name="de Vries R.P."/>
            <person name="Natvig D.O."/>
            <person name="Powell A.J."/>
            <person name="Tsang A."/>
            <person name="Grigoriev I.V."/>
        </authorList>
    </citation>
    <scope>NUCLEOTIDE SEQUENCE [LARGE SCALE GENOMIC DNA]</scope>
    <source>
        <strain evidence="14 15">CBS 494.80</strain>
    </source>
</reference>
<feature type="compositionally biased region" description="Basic and acidic residues" evidence="13">
    <location>
        <begin position="62"/>
        <end position="76"/>
    </location>
</feature>
<feature type="compositionally biased region" description="Polar residues" evidence="13">
    <location>
        <begin position="250"/>
        <end position="263"/>
    </location>
</feature>
<sequence length="352" mass="39322">MPGSIRTIDVTSMRYDPKEDKALATKRRNSNLQSQIQLPPSPADSDTAMRDTSPAGSTSATTREERRITRHIDRGSPGDQAIFSEGKTPERKEVAKRRSQYYSDAFANRESNTSARERVIKESMIVAEVRTNVIVHDEYTFTTDLSYYLSQRYQRPENSIVVSLTHSLCLLFAGTFDPAYTLNITALPCQLQPVTNKRNAALLSTHMQESLSVVPRRGVINFIAIPEENMANDSMTVAGEIEDLEKETPENNTSIQRSLSRGTTKSRKRQSMRSLRGVKSSPLPTHKESAPSTPTANQFDLPSTTTICQFDAPPMPVEKSDLDKKAEKVQKMGRRRSFISTIFGKAEKGVKS</sequence>
<evidence type="ECO:0000313" key="15">
    <source>
        <dbReference type="Proteomes" id="UP001595075"/>
    </source>
</evidence>
<keyword evidence="5" id="KW-0413">Isomerase</keyword>
<proteinExistence type="inferred from homology"/>
<evidence type="ECO:0000256" key="12">
    <source>
        <dbReference type="ARBA" id="ARBA00042730"/>
    </source>
</evidence>
<evidence type="ECO:0000256" key="7">
    <source>
        <dbReference type="ARBA" id="ARBA00036823"/>
    </source>
</evidence>
<dbReference type="SUPFAM" id="SSF55331">
    <property type="entry name" value="Tautomerase/MIF"/>
    <property type="match status" value="1"/>
</dbReference>